<proteinExistence type="predicted"/>
<sequence length="99" mass="10339">MHHRAAPAPLKVEHEFARAGPAYQPGIAGVALWAAVEAHELGIADLDELEVAADEGGAEGLGLDIGERPADRLGPEGLTFRQTDRVGGDADRHHVTTSG</sequence>
<feature type="region of interest" description="Disordered" evidence="1">
    <location>
        <begin position="59"/>
        <end position="99"/>
    </location>
</feature>
<comment type="caution">
    <text evidence="2">The sequence shown here is derived from an EMBL/GenBank/DDBJ whole genome shotgun (WGS) entry which is preliminary data.</text>
</comment>
<dbReference type="AlphaFoldDB" id="A0A0R3NDB2"/>
<feature type="compositionally biased region" description="Basic and acidic residues" evidence="1">
    <location>
        <begin position="82"/>
        <end position="99"/>
    </location>
</feature>
<organism evidence="2 3">
    <name type="scientific">Bradyrhizobium retamae</name>
    <dbReference type="NCBI Taxonomy" id="1300035"/>
    <lineage>
        <taxon>Bacteria</taxon>
        <taxon>Pseudomonadati</taxon>
        <taxon>Pseudomonadota</taxon>
        <taxon>Alphaproteobacteria</taxon>
        <taxon>Hyphomicrobiales</taxon>
        <taxon>Nitrobacteraceae</taxon>
        <taxon>Bradyrhizobium</taxon>
    </lineage>
</organism>
<protein>
    <submittedName>
        <fullName evidence="2">Uncharacterized protein</fullName>
    </submittedName>
</protein>
<evidence type="ECO:0000313" key="2">
    <source>
        <dbReference type="EMBL" id="KRR30026.1"/>
    </source>
</evidence>
<evidence type="ECO:0000256" key="1">
    <source>
        <dbReference type="SAM" id="MobiDB-lite"/>
    </source>
</evidence>
<dbReference type="EMBL" id="LLYA01000002">
    <property type="protein sequence ID" value="KRR30026.1"/>
    <property type="molecule type" value="Genomic_DNA"/>
</dbReference>
<evidence type="ECO:0000313" key="3">
    <source>
        <dbReference type="Proteomes" id="UP000052023"/>
    </source>
</evidence>
<keyword evidence="3" id="KW-1185">Reference proteome</keyword>
<accession>A0A0R3NDB2</accession>
<reference evidence="2 3" key="1">
    <citation type="submission" date="2014-03" db="EMBL/GenBank/DDBJ databases">
        <title>Bradyrhizobium valentinum sp. nov., isolated from effective nodules of Lupinus mariae-josephae, a lupine endemic of basic-lime soils in Eastern Spain.</title>
        <authorList>
            <person name="Duran D."/>
            <person name="Rey L."/>
            <person name="Navarro A."/>
            <person name="Busquets A."/>
            <person name="Imperial J."/>
            <person name="Ruiz-Argueso T."/>
        </authorList>
    </citation>
    <scope>NUCLEOTIDE SEQUENCE [LARGE SCALE GENOMIC DNA]</scope>
    <source>
        <strain evidence="2 3">Ro19</strain>
    </source>
</reference>
<gene>
    <name evidence="2" type="ORF">CQ13_14605</name>
</gene>
<name>A0A0R3NDB2_9BRAD</name>
<feature type="compositionally biased region" description="Basic and acidic residues" evidence="1">
    <location>
        <begin position="65"/>
        <end position="74"/>
    </location>
</feature>
<dbReference type="Proteomes" id="UP000052023">
    <property type="component" value="Unassembled WGS sequence"/>
</dbReference>